<dbReference type="PRINTS" id="PR00171">
    <property type="entry name" value="SUGRTRNSPORT"/>
</dbReference>
<feature type="transmembrane region" description="Helical" evidence="10">
    <location>
        <begin position="46"/>
        <end position="68"/>
    </location>
</feature>
<dbReference type="Proteomes" id="UP001150238">
    <property type="component" value="Unassembled WGS sequence"/>
</dbReference>
<dbReference type="InterPro" id="IPR036259">
    <property type="entry name" value="MFS_trans_sf"/>
</dbReference>
<name>A0A9W8ZYW9_9AGAR</name>
<keyword evidence="5 10" id="KW-1133">Transmembrane helix</keyword>
<evidence type="ECO:0000256" key="8">
    <source>
        <dbReference type="RuleBase" id="RU003346"/>
    </source>
</evidence>
<comment type="similarity">
    <text evidence="2 8">Belongs to the major facilitator superfamily. Sugar transporter (TC 2.A.1.1) family.</text>
</comment>
<proteinExistence type="inferred from homology"/>
<reference evidence="12" key="1">
    <citation type="submission" date="2022-08" db="EMBL/GenBank/DDBJ databases">
        <authorList>
            <consortium name="DOE Joint Genome Institute"/>
            <person name="Min B."/>
            <person name="Riley R."/>
            <person name="Sierra-Patev S."/>
            <person name="Naranjo-Ortiz M."/>
            <person name="Looney B."/>
            <person name="Konkel Z."/>
            <person name="Slot J.C."/>
            <person name="Sakamoto Y."/>
            <person name="Steenwyk J.L."/>
            <person name="Rokas A."/>
            <person name="Carro J."/>
            <person name="Camarero S."/>
            <person name="Ferreira P."/>
            <person name="Molpeceres G."/>
            <person name="Ruiz-Duenas F.J."/>
            <person name="Serrano A."/>
            <person name="Henrissat B."/>
            <person name="Drula E."/>
            <person name="Hughes K.W."/>
            <person name="Mata J.L."/>
            <person name="Ishikawa N.K."/>
            <person name="Vargas-Isla R."/>
            <person name="Ushijima S."/>
            <person name="Smith C.A."/>
            <person name="Ahrendt S."/>
            <person name="Andreopoulos W."/>
            <person name="He G."/>
            <person name="Labutti K."/>
            <person name="Lipzen A."/>
            <person name="Ng V."/>
            <person name="Sandor L."/>
            <person name="Barry K."/>
            <person name="Martinez A.T."/>
            <person name="Xiao Y."/>
            <person name="Gibbons J.G."/>
            <person name="Terashima K."/>
            <person name="Hibbett D.S."/>
            <person name="Grigoriev I.V."/>
        </authorList>
    </citation>
    <scope>NUCLEOTIDE SEQUENCE</scope>
    <source>
        <strain evidence="12">Sp2 HRB7682 ss15</strain>
    </source>
</reference>
<dbReference type="EMBL" id="JANVFS010000031">
    <property type="protein sequence ID" value="KAJ4470571.1"/>
    <property type="molecule type" value="Genomic_DNA"/>
</dbReference>
<dbReference type="InterPro" id="IPR003663">
    <property type="entry name" value="Sugar/inositol_transpt"/>
</dbReference>
<evidence type="ECO:0000256" key="10">
    <source>
        <dbReference type="SAM" id="Phobius"/>
    </source>
</evidence>
<feature type="transmembrane region" description="Helical" evidence="10">
    <location>
        <begin position="326"/>
        <end position="345"/>
    </location>
</feature>
<dbReference type="GO" id="GO:0005351">
    <property type="term" value="F:carbohydrate:proton symporter activity"/>
    <property type="evidence" value="ECO:0007669"/>
    <property type="project" value="TreeGrafter"/>
</dbReference>
<evidence type="ECO:0000256" key="3">
    <source>
        <dbReference type="ARBA" id="ARBA00022448"/>
    </source>
</evidence>
<evidence type="ECO:0000256" key="7">
    <source>
        <dbReference type="ARBA" id="ARBA00049119"/>
    </source>
</evidence>
<dbReference type="PROSITE" id="PS00216">
    <property type="entry name" value="SUGAR_TRANSPORT_1"/>
    <property type="match status" value="1"/>
</dbReference>
<dbReference type="PANTHER" id="PTHR48022">
    <property type="entry name" value="PLASTIDIC GLUCOSE TRANSPORTER 4"/>
    <property type="match status" value="1"/>
</dbReference>
<dbReference type="SUPFAM" id="SSF103473">
    <property type="entry name" value="MFS general substrate transporter"/>
    <property type="match status" value="1"/>
</dbReference>
<feature type="transmembrane region" description="Helical" evidence="10">
    <location>
        <begin position="134"/>
        <end position="154"/>
    </location>
</feature>
<comment type="caution">
    <text evidence="12">The sequence shown here is derived from an EMBL/GenBank/DDBJ whole genome shotgun (WGS) entry which is preliminary data.</text>
</comment>
<keyword evidence="3 8" id="KW-0813">Transport</keyword>
<evidence type="ECO:0000256" key="6">
    <source>
        <dbReference type="ARBA" id="ARBA00023136"/>
    </source>
</evidence>
<dbReference type="GO" id="GO:0016020">
    <property type="term" value="C:membrane"/>
    <property type="evidence" value="ECO:0007669"/>
    <property type="project" value="UniProtKB-SubCell"/>
</dbReference>
<organism evidence="12 13">
    <name type="scientific">Lentinula lateritia</name>
    <dbReference type="NCBI Taxonomy" id="40482"/>
    <lineage>
        <taxon>Eukaryota</taxon>
        <taxon>Fungi</taxon>
        <taxon>Dikarya</taxon>
        <taxon>Basidiomycota</taxon>
        <taxon>Agaricomycotina</taxon>
        <taxon>Agaricomycetes</taxon>
        <taxon>Agaricomycetidae</taxon>
        <taxon>Agaricales</taxon>
        <taxon>Marasmiineae</taxon>
        <taxon>Omphalotaceae</taxon>
        <taxon>Lentinula</taxon>
    </lineage>
</organism>
<dbReference type="PROSITE" id="PS50850">
    <property type="entry name" value="MFS"/>
    <property type="match status" value="1"/>
</dbReference>
<dbReference type="PANTHER" id="PTHR48022:SF80">
    <property type="entry name" value="SUGAR TRANSPORTER, PUTATIVE (AFU_ORTHOLOGUE AFUA_3G12170)-RELATED"/>
    <property type="match status" value="1"/>
</dbReference>
<dbReference type="Pfam" id="PF00083">
    <property type="entry name" value="Sugar_tr"/>
    <property type="match status" value="1"/>
</dbReference>
<feature type="domain" description="Major facilitator superfamily (MFS) profile" evidence="11">
    <location>
        <begin position="9"/>
        <end position="453"/>
    </location>
</feature>
<dbReference type="InterPro" id="IPR020846">
    <property type="entry name" value="MFS_dom"/>
</dbReference>
<evidence type="ECO:0000313" key="13">
    <source>
        <dbReference type="Proteomes" id="UP001150238"/>
    </source>
</evidence>
<feature type="compositionally biased region" description="Basic and acidic residues" evidence="9">
    <location>
        <begin position="477"/>
        <end position="494"/>
    </location>
</feature>
<protein>
    <submittedName>
        <fullName evidence="12">Sugar transporter</fullName>
    </submittedName>
</protein>
<dbReference type="InterPro" id="IPR005829">
    <property type="entry name" value="Sugar_transporter_CS"/>
</dbReference>
<evidence type="ECO:0000256" key="2">
    <source>
        <dbReference type="ARBA" id="ARBA00010992"/>
    </source>
</evidence>
<feature type="transmembrane region" description="Helical" evidence="10">
    <location>
        <begin position="365"/>
        <end position="387"/>
    </location>
</feature>
<feature type="transmembrane region" description="Helical" evidence="10">
    <location>
        <begin position="258"/>
        <end position="279"/>
    </location>
</feature>
<dbReference type="FunFam" id="1.20.1250.20:FF:000090">
    <property type="entry name" value="MFS sugar transporter, putative"/>
    <property type="match status" value="1"/>
</dbReference>
<reference evidence="12" key="2">
    <citation type="journal article" date="2023" name="Proc. Natl. Acad. Sci. U.S.A.">
        <title>A global phylogenomic analysis of the shiitake genus Lentinula.</title>
        <authorList>
            <person name="Sierra-Patev S."/>
            <person name="Min B."/>
            <person name="Naranjo-Ortiz M."/>
            <person name="Looney B."/>
            <person name="Konkel Z."/>
            <person name="Slot J.C."/>
            <person name="Sakamoto Y."/>
            <person name="Steenwyk J.L."/>
            <person name="Rokas A."/>
            <person name="Carro J."/>
            <person name="Camarero S."/>
            <person name="Ferreira P."/>
            <person name="Molpeceres G."/>
            <person name="Ruiz-Duenas F.J."/>
            <person name="Serrano A."/>
            <person name="Henrissat B."/>
            <person name="Drula E."/>
            <person name="Hughes K.W."/>
            <person name="Mata J.L."/>
            <person name="Ishikawa N.K."/>
            <person name="Vargas-Isla R."/>
            <person name="Ushijima S."/>
            <person name="Smith C.A."/>
            <person name="Donoghue J."/>
            <person name="Ahrendt S."/>
            <person name="Andreopoulos W."/>
            <person name="He G."/>
            <person name="LaButti K."/>
            <person name="Lipzen A."/>
            <person name="Ng V."/>
            <person name="Riley R."/>
            <person name="Sandor L."/>
            <person name="Barry K."/>
            <person name="Martinez A.T."/>
            <person name="Xiao Y."/>
            <person name="Gibbons J.G."/>
            <person name="Terashima K."/>
            <person name="Grigoriev I.V."/>
            <person name="Hibbett D."/>
        </authorList>
    </citation>
    <scope>NUCLEOTIDE SEQUENCE</scope>
    <source>
        <strain evidence="12">Sp2 HRB7682 ss15</strain>
    </source>
</reference>
<keyword evidence="4 10" id="KW-0812">Transmembrane</keyword>
<dbReference type="InterPro" id="IPR050360">
    <property type="entry name" value="MFS_Sugar_Transporters"/>
</dbReference>
<gene>
    <name evidence="12" type="ORF">C8J55DRAFT_491670</name>
</gene>
<feature type="transmembrane region" description="Helical" evidence="10">
    <location>
        <begin position="430"/>
        <end position="450"/>
    </location>
</feature>
<evidence type="ECO:0000256" key="9">
    <source>
        <dbReference type="SAM" id="MobiDB-lite"/>
    </source>
</evidence>
<feature type="transmembrane region" description="Helical" evidence="10">
    <location>
        <begin position="102"/>
        <end position="122"/>
    </location>
</feature>
<dbReference type="InterPro" id="IPR005828">
    <property type="entry name" value="MFS_sugar_transport-like"/>
</dbReference>
<dbReference type="NCBIfam" id="TIGR00879">
    <property type="entry name" value="SP"/>
    <property type="match status" value="1"/>
</dbReference>
<evidence type="ECO:0000256" key="5">
    <source>
        <dbReference type="ARBA" id="ARBA00022989"/>
    </source>
</evidence>
<comment type="subcellular location">
    <subcellularLocation>
        <location evidence="1">Membrane</location>
        <topology evidence="1">Multi-pass membrane protein</topology>
    </subcellularLocation>
</comment>
<feature type="transmembrane region" description="Helical" evidence="10">
    <location>
        <begin position="7"/>
        <end position="34"/>
    </location>
</feature>
<evidence type="ECO:0000259" key="11">
    <source>
        <dbReference type="PROSITE" id="PS50850"/>
    </source>
</evidence>
<comment type="catalytic activity">
    <reaction evidence="7">
        <text>myo-inositol(out) + H(+)(out) = myo-inositol(in) + H(+)(in)</text>
        <dbReference type="Rhea" id="RHEA:60364"/>
        <dbReference type="ChEBI" id="CHEBI:15378"/>
        <dbReference type="ChEBI" id="CHEBI:17268"/>
    </reaction>
</comment>
<evidence type="ECO:0000313" key="12">
    <source>
        <dbReference type="EMBL" id="KAJ4470571.1"/>
    </source>
</evidence>
<feature type="transmembrane region" description="Helical" evidence="10">
    <location>
        <begin position="299"/>
        <end position="317"/>
    </location>
</feature>
<evidence type="ECO:0000256" key="4">
    <source>
        <dbReference type="ARBA" id="ARBA00022692"/>
    </source>
</evidence>
<sequence>MGVLFNTFIAAFSSIGAFLFGYDSGIIASVLTMSRFETRFSADPSIQGAIVSTFSGGCFFGAAIAGWLNDRYGRKRSIQFGASIILWGCAMQTGAHNTATLILGRIIAGFAIGILSMTVPLYNTEIAPPKIRGFLVGLTQESIGIGFLVANWVGYGCQFIDSDASWQLPLGLQLLPAALLLIGVQFLPYSPRWLLEVGRDEEARKVVYLLHGAKNSAELEEAAEQEYNEMHDTIKAEILIRSRKISDLWATHAMMKRTLISCAVQIFTQFTGINIISYFGPLMWQSLGMTGGKALLMQGIYGVVGPIATLIFILFLVDRVGRKKPLIFGATTFVATFSIVAAILATNPVSDASTKPADPGAQIAGIAMIFLTNIVFSASFGPVSWVLASEVFPTSTRSIGTSVATCCNWAFNTMLSQVSPIGISNVGYKFYLVFVCCNFVNLIVMVVFFPETKGKTLEEMAEVFGDSILPDAQGRTNKGEDKIPEPESDTKYAH</sequence>
<dbReference type="AlphaFoldDB" id="A0A9W8ZYW9"/>
<keyword evidence="6 10" id="KW-0472">Membrane</keyword>
<dbReference type="PROSITE" id="PS00217">
    <property type="entry name" value="SUGAR_TRANSPORT_2"/>
    <property type="match status" value="1"/>
</dbReference>
<evidence type="ECO:0000256" key="1">
    <source>
        <dbReference type="ARBA" id="ARBA00004141"/>
    </source>
</evidence>
<accession>A0A9W8ZYW9</accession>
<dbReference type="Gene3D" id="1.20.1250.20">
    <property type="entry name" value="MFS general substrate transporter like domains"/>
    <property type="match status" value="1"/>
</dbReference>
<feature type="region of interest" description="Disordered" evidence="9">
    <location>
        <begin position="469"/>
        <end position="494"/>
    </location>
</feature>
<keyword evidence="12" id="KW-0762">Sugar transport</keyword>